<dbReference type="SUPFAM" id="SSF53213">
    <property type="entry name" value="LigB-like"/>
    <property type="match status" value="1"/>
</dbReference>
<dbReference type="Proteomes" id="UP000028545">
    <property type="component" value="Unassembled WGS sequence"/>
</dbReference>
<dbReference type="EMBL" id="JOWA01000085">
    <property type="protein sequence ID" value="KEZ45337.1"/>
    <property type="molecule type" value="Genomic_DNA"/>
</dbReference>
<keyword evidence="7" id="KW-0472">Membrane</keyword>
<comment type="similarity">
    <text evidence="2">Belongs to the DODA-type extradiol aromatic ring-opening dioxygenase family.</text>
</comment>
<evidence type="ECO:0000259" key="8">
    <source>
        <dbReference type="Pfam" id="PF01979"/>
    </source>
</evidence>
<dbReference type="PANTHER" id="PTHR30096">
    <property type="entry name" value="4,5-DOPA DIOXYGENASE EXTRADIOL-LIKE PROTEIN"/>
    <property type="match status" value="1"/>
</dbReference>
<evidence type="ECO:0000256" key="7">
    <source>
        <dbReference type="SAM" id="Phobius"/>
    </source>
</evidence>
<organism evidence="10 11">
    <name type="scientific">Pseudallescheria apiosperma</name>
    <name type="common">Scedosporium apiospermum</name>
    <dbReference type="NCBI Taxonomy" id="563466"/>
    <lineage>
        <taxon>Eukaryota</taxon>
        <taxon>Fungi</taxon>
        <taxon>Dikarya</taxon>
        <taxon>Ascomycota</taxon>
        <taxon>Pezizomycotina</taxon>
        <taxon>Sordariomycetes</taxon>
        <taxon>Hypocreomycetidae</taxon>
        <taxon>Microascales</taxon>
        <taxon>Microascaceae</taxon>
        <taxon>Scedosporium</taxon>
    </lineage>
</organism>
<evidence type="ECO:0000313" key="11">
    <source>
        <dbReference type="Proteomes" id="UP000028545"/>
    </source>
</evidence>
<evidence type="ECO:0000256" key="4">
    <source>
        <dbReference type="ARBA" id="ARBA00022833"/>
    </source>
</evidence>
<dbReference type="RefSeq" id="XP_016645136.1">
    <property type="nucleotide sequence ID" value="XM_016785258.1"/>
</dbReference>
<dbReference type="Gene3D" id="3.40.830.10">
    <property type="entry name" value="LigB-like"/>
    <property type="match status" value="1"/>
</dbReference>
<dbReference type="InterPro" id="IPR032466">
    <property type="entry name" value="Metal_Hydrolase"/>
</dbReference>
<dbReference type="CDD" id="cd01309">
    <property type="entry name" value="Met_dep_hydrolase_C"/>
    <property type="match status" value="1"/>
</dbReference>
<dbReference type="OMA" id="PAEIMGM"/>
<keyword evidence="3" id="KW-0479">Metal-binding</keyword>
<evidence type="ECO:0000256" key="1">
    <source>
        <dbReference type="ARBA" id="ARBA00001947"/>
    </source>
</evidence>
<evidence type="ECO:0000256" key="3">
    <source>
        <dbReference type="ARBA" id="ARBA00022723"/>
    </source>
</evidence>
<feature type="domain" description="Amidohydrolase-related" evidence="8">
    <location>
        <begin position="361"/>
        <end position="525"/>
    </location>
</feature>
<dbReference type="Gene3D" id="3.20.20.140">
    <property type="entry name" value="Metal-dependent hydrolases"/>
    <property type="match status" value="2"/>
</dbReference>
<evidence type="ECO:0000256" key="2">
    <source>
        <dbReference type="ARBA" id="ARBA00007581"/>
    </source>
</evidence>
<comment type="cofactor">
    <cofactor evidence="1">
        <name>Zn(2+)</name>
        <dbReference type="ChEBI" id="CHEBI:29105"/>
    </cofactor>
</comment>
<dbReference type="GO" id="GO:0016702">
    <property type="term" value="F:oxidoreductase activity, acting on single donors with incorporation of molecular oxygen, incorporation of two atoms of oxygen"/>
    <property type="evidence" value="ECO:0007669"/>
    <property type="project" value="UniProtKB-ARBA"/>
</dbReference>
<name>A0A084GDC5_PSEDA</name>
<accession>A0A084GDC5</accession>
<keyword evidence="11" id="KW-1185">Reference proteome</keyword>
<evidence type="ECO:0000256" key="6">
    <source>
        <dbReference type="SAM" id="MobiDB-lite"/>
    </source>
</evidence>
<evidence type="ECO:0000256" key="5">
    <source>
        <dbReference type="ARBA" id="ARBA00023002"/>
    </source>
</evidence>
<feature type="region of interest" description="Disordered" evidence="6">
    <location>
        <begin position="85"/>
        <end position="104"/>
    </location>
</feature>
<keyword evidence="4" id="KW-0862">Zinc</keyword>
<dbReference type="KEGG" id="sapo:SAPIO_CDS2149"/>
<keyword evidence="7" id="KW-1133">Transmembrane helix</keyword>
<dbReference type="PANTHER" id="PTHR30096:SF0">
    <property type="entry name" value="4,5-DOPA DIOXYGENASE EXTRADIOL-LIKE PROTEIN"/>
    <property type="match status" value="1"/>
</dbReference>
<protein>
    <recommendedName>
        <fullName evidence="12">Amidohydrolase-related domain-containing protein</fullName>
    </recommendedName>
</protein>
<evidence type="ECO:0000313" key="10">
    <source>
        <dbReference type="EMBL" id="KEZ45337.1"/>
    </source>
</evidence>
<dbReference type="GO" id="GO:0016810">
    <property type="term" value="F:hydrolase activity, acting on carbon-nitrogen (but not peptide) bonds"/>
    <property type="evidence" value="ECO:0007669"/>
    <property type="project" value="InterPro"/>
</dbReference>
<dbReference type="GO" id="GO:0008270">
    <property type="term" value="F:zinc ion binding"/>
    <property type="evidence" value="ECO:0007669"/>
    <property type="project" value="InterPro"/>
</dbReference>
<dbReference type="InterPro" id="IPR014436">
    <property type="entry name" value="Extradiol_dOase_DODA"/>
</dbReference>
<dbReference type="SUPFAM" id="SSF51338">
    <property type="entry name" value="Composite domain of metallo-dependent hydrolases"/>
    <property type="match status" value="1"/>
</dbReference>
<gene>
    <name evidence="10" type="ORF">SAPIO_CDS2149</name>
</gene>
<sequence length="1289" mass="140448">MTIPEKEDLLPSTVVHPAPPERFALKTRRRNIRKSRLFRIVLLSCILLIAYTQFEQLRGLRSSSRASKLSVTRLQANLETCKKLRHKPQDPSGLGREQNGRFVNGTKPTLIRNATVWVGEPKEGTSEEDARAGKGYSWIRADVFVDRGLIQKVEAGISLDSLPSDTQVYDAHGRQLTSGIIDMHSHAGVDSLPNIRGNDDTNELSDNITPYVRSWDAIQPLDHQIQVIKSGGVTTSLVLPGSGNNIGGEAFLIKHAVGKHDGRSELSIKDMFADPNQTWRYMKMACGENAKRVYGRIGRGPFSRMGESWHFRHAFEQASKLVRDQDDWCDEAEAVGIEKISRYLPEELEWESLGAVLRGHVHVNTHCYTVPDLESFVDHTNEFKFSVRAFHHAHSTFLIPEVLKRAWGHTPASAIFADNMYYKAEAYVGSEYAGKILWDNGLDTVYVSDNPVLNAQHVVFEAAKGYKYGLPYHVALSSVTSTPARYLGMGERLGKIKPGFDADIVVWDSDPLSVGASPVQVWIDGIAQFNDPVQLDKPVSAPIVPDESLSQIPENPASLKDVVFTGVSRMLLSWRASAEGSLTVIVKDGKISCIGRCESELQAASESGVKVINLKNGYVTNGFTAFGSLIGLNEIDMESDTDNGASDGRTFSRGIDGLALDSKKLNVAHRYGITKAITAPKHSSGIARHGTSVGFRTGAEHALEDDAVWSEDVSVHYTLTLDAKTGDTPSISSAAGDLRSKLLAAITSADKITDPYSEKAFLRKVVNGELPLVLSAHSASAIAAIIRLKSDVETAIAQANSDRSKLRVAILGGAESHILAKELARADIGVVLAPLLPYSTSWEQRHSLTGAPLTNGTAVDALLDAGVVVAIGLYEDWVVRDLALFAGIAYRNGEGRLSERAALDLISANVYKVLGIEEPKGTGTSDFAVFEGNPLEIGSRIKAVGGGSGKRVKSYMSTYLRRGLIGAFVCLLIAAIFQYTSTNTNLALFKRVPKVSVPAAAPKVTMTRAPVIALSHGGGPLPVLGDPMHKDIVYSLKHRVPKLLRLNTPEAPRAIVLVTAHWTTSTPIISSGAKHDLLYDYYGFPKESYSLRYDASGAPDVAQKVAAAMEKEGLEPVLDPKRKWDHGVFIPMMLINPEANVPIVQVSVLKSEDPAQHFAMGRALQKLRDENIAVVGSGFASFHNLQKMGELMMSRQLGGAPAPFKKRSDEWNNALTEAVGKNSTTERLGALKGWRKFPYADEMHPKYGGEHFLPLLVCSAAGGDEATGNYADEFIGIDVFTYYWGNKLD</sequence>
<keyword evidence="7" id="KW-0812">Transmembrane</keyword>
<dbReference type="InterPro" id="IPR011059">
    <property type="entry name" value="Metal-dep_hydrolase_composite"/>
</dbReference>
<dbReference type="OrthoDB" id="10258955at2759"/>
<comment type="caution">
    <text evidence="10">The sequence shown here is derived from an EMBL/GenBank/DDBJ whole genome shotgun (WGS) entry which is preliminary data.</text>
</comment>
<evidence type="ECO:0008006" key="12">
    <source>
        <dbReference type="Google" id="ProtNLM"/>
    </source>
</evidence>
<evidence type="ECO:0000259" key="9">
    <source>
        <dbReference type="Pfam" id="PF02900"/>
    </source>
</evidence>
<dbReference type="VEuPathDB" id="FungiDB:SAPIO_CDS2149"/>
<dbReference type="InterPro" id="IPR006680">
    <property type="entry name" value="Amidohydro-rel"/>
</dbReference>
<proteinExistence type="inferred from homology"/>
<feature type="transmembrane region" description="Helical" evidence="7">
    <location>
        <begin position="37"/>
        <end position="54"/>
    </location>
</feature>
<dbReference type="HOGENOM" id="CLU_006273_0_1_1"/>
<reference evidence="10 11" key="1">
    <citation type="journal article" date="2014" name="Genome Announc.">
        <title>Draft genome sequence of the pathogenic fungus Scedosporium apiospermum.</title>
        <authorList>
            <person name="Vandeputte P."/>
            <person name="Ghamrawi S."/>
            <person name="Rechenmann M."/>
            <person name="Iltis A."/>
            <person name="Giraud S."/>
            <person name="Fleury M."/>
            <person name="Thornton C."/>
            <person name="Delhaes L."/>
            <person name="Meyer W."/>
            <person name="Papon N."/>
            <person name="Bouchara J.P."/>
        </authorList>
    </citation>
    <scope>NUCLEOTIDE SEQUENCE [LARGE SCALE GENOMIC DNA]</scope>
    <source>
        <strain evidence="10 11">IHEM 14462</strain>
    </source>
</reference>
<keyword evidence="5" id="KW-0560">Oxidoreductase</keyword>
<dbReference type="CDD" id="cd07363">
    <property type="entry name" value="45_DOPA_Dioxygenase"/>
    <property type="match status" value="1"/>
</dbReference>
<dbReference type="InterPro" id="IPR004183">
    <property type="entry name" value="Xdiol_dOase_suB"/>
</dbReference>
<dbReference type="Pfam" id="PF01979">
    <property type="entry name" value="Amidohydro_1"/>
    <property type="match status" value="1"/>
</dbReference>
<dbReference type="GeneID" id="27721221"/>
<dbReference type="SUPFAM" id="SSF51556">
    <property type="entry name" value="Metallo-dependent hydrolases"/>
    <property type="match status" value="1"/>
</dbReference>
<dbReference type="Pfam" id="PF02900">
    <property type="entry name" value="LigB"/>
    <property type="match status" value="1"/>
</dbReference>
<feature type="domain" description="Extradiol ring-cleavage dioxygenase class III enzyme subunit B" evidence="9">
    <location>
        <begin position="1045"/>
        <end position="1265"/>
    </location>
</feature>
<dbReference type="GO" id="GO:0008198">
    <property type="term" value="F:ferrous iron binding"/>
    <property type="evidence" value="ECO:0007669"/>
    <property type="project" value="InterPro"/>
</dbReference>